<protein>
    <submittedName>
        <fullName evidence="2">Putative PilM protein</fullName>
    </submittedName>
</protein>
<dbReference type="eggNOG" id="ENOG5033GAT">
    <property type="taxonomic scope" value="Bacteria"/>
</dbReference>
<keyword evidence="1" id="KW-0732">Signal</keyword>
<evidence type="ECO:0000313" key="3">
    <source>
        <dbReference type="Proteomes" id="UP000010808"/>
    </source>
</evidence>
<evidence type="ECO:0000313" key="2">
    <source>
        <dbReference type="EMBL" id="CCO24029.1"/>
    </source>
</evidence>
<dbReference type="HOGENOM" id="CLU_144873_0_0_7"/>
<feature type="signal peptide" evidence="1">
    <location>
        <begin position="1"/>
        <end position="18"/>
    </location>
</feature>
<accession>L0RBA1</accession>
<dbReference type="Gene3D" id="6.20.120.30">
    <property type="entry name" value="PilM protein, C-terminal domain"/>
    <property type="match status" value="1"/>
</dbReference>
<dbReference type="Pfam" id="PF07419">
    <property type="entry name" value="PilM"/>
    <property type="match status" value="1"/>
</dbReference>
<evidence type="ECO:0000256" key="1">
    <source>
        <dbReference type="SAM" id="SignalP"/>
    </source>
</evidence>
<sequence>MKTLAILFAVLGVMAMLAFDPDVQIETHKAESVAVNYGIYRNAVNRFATGTVTITSGQIPDSYLDLPSGWKPMRAWSNRVENGNCYVWGFAGRAEADEIRELFMNSYAVGVKRNGHLVNGHGTGIALPAFIPERSIVSVITP</sequence>
<dbReference type="Proteomes" id="UP000010808">
    <property type="component" value="Chromosome"/>
</dbReference>
<organism evidence="2 3">
    <name type="scientific">Maridesulfovibrio hydrothermalis AM13 = DSM 14728</name>
    <dbReference type="NCBI Taxonomy" id="1121451"/>
    <lineage>
        <taxon>Bacteria</taxon>
        <taxon>Pseudomonadati</taxon>
        <taxon>Thermodesulfobacteriota</taxon>
        <taxon>Desulfovibrionia</taxon>
        <taxon>Desulfovibrionales</taxon>
        <taxon>Desulfovibrionaceae</taxon>
        <taxon>Maridesulfovibrio</taxon>
    </lineage>
</organism>
<dbReference type="OrthoDB" id="5456316at2"/>
<dbReference type="STRING" id="1121451.DESAM_21752"/>
<proteinExistence type="predicted"/>
<feature type="chain" id="PRO_5003947756" evidence="1">
    <location>
        <begin position="19"/>
        <end position="142"/>
    </location>
</feature>
<dbReference type="RefSeq" id="WP_015336631.1">
    <property type="nucleotide sequence ID" value="NC_020055.1"/>
</dbReference>
<keyword evidence="3" id="KW-1185">Reference proteome</keyword>
<dbReference type="AlphaFoldDB" id="L0RBA1"/>
<reference evidence="2 3" key="1">
    <citation type="submission" date="2012-10" db="EMBL/GenBank/DDBJ databases">
        <authorList>
            <person name="Genoscope - CEA"/>
        </authorList>
    </citation>
    <scope>NUCLEOTIDE SEQUENCE [LARGE SCALE GENOMIC DNA]</scope>
    <source>
        <strain evidence="3">AM13 / DSM 14728</strain>
    </source>
</reference>
<name>L0RBA1_9BACT</name>
<dbReference type="KEGG" id="dhy:DESAM_21752"/>
<dbReference type="Gene3D" id="3.30.1300.90">
    <property type="entry name" value="PilM protein, N-terminal domain"/>
    <property type="match status" value="1"/>
</dbReference>
<dbReference type="PATRIC" id="fig|1121451.3.peg.1993"/>
<dbReference type="InterPro" id="IPR041883">
    <property type="entry name" value="PilM_N-ter"/>
</dbReference>
<gene>
    <name evidence="2" type="ORF">DESAM_21752</name>
</gene>
<dbReference type="InterPro" id="IPR009987">
    <property type="entry name" value="IM_PilM"/>
</dbReference>
<dbReference type="EMBL" id="FO203522">
    <property type="protein sequence ID" value="CCO24029.1"/>
    <property type="molecule type" value="Genomic_DNA"/>
</dbReference>
<dbReference type="InterPro" id="IPR041884">
    <property type="entry name" value="PilM_C-ter"/>
</dbReference>